<feature type="binding site" evidence="12">
    <location>
        <position position="32"/>
    </location>
    <ligand>
        <name>Mg(2+)</name>
        <dbReference type="ChEBI" id="CHEBI:18420"/>
    </ligand>
</feature>
<accession>A0A1X0WJG4</accession>
<dbReference type="GO" id="GO:0005829">
    <property type="term" value="C:cytosol"/>
    <property type="evidence" value="ECO:0007669"/>
    <property type="project" value="TreeGrafter"/>
</dbReference>
<proteinExistence type="inferred from homology"/>
<keyword evidence="10 12" id="KW-0057">Aromatic amino acid biosynthesis</keyword>
<dbReference type="GO" id="GO:0000287">
    <property type="term" value="F:magnesium ion binding"/>
    <property type="evidence" value="ECO:0007669"/>
    <property type="project" value="UniProtKB-UniRule"/>
</dbReference>
<dbReference type="InterPro" id="IPR000623">
    <property type="entry name" value="Shikimate_kinase/TSH1"/>
</dbReference>
<feature type="region of interest" description="LID domain" evidence="12">
    <location>
        <begin position="112"/>
        <end position="126"/>
    </location>
</feature>
<dbReference type="GO" id="GO:0009423">
    <property type="term" value="P:chorismate biosynthetic process"/>
    <property type="evidence" value="ECO:0007669"/>
    <property type="project" value="UniProtKB-UniRule"/>
</dbReference>
<dbReference type="EC" id="2.7.1.71" evidence="12"/>
<feature type="binding site" evidence="12">
    <location>
        <position position="120"/>
    </location>
    <ligand>
        <name>ATP</name>
        <dbReference type="ChEBI" id="CHEBI:30616"/>
    </ligand>
</feature>
<feature type="binding site" evidence="12">
    <location>
        <position position="58"/>
    </location>
    <ligand>
        <name>substrate</name>
    </ligand>
</feature>
<dbReference type="EMBL" id="MRWE01000004">
    <property type="protein sequence ID" value="ORJ26916.1"/>
    <property type="molecule type" value="Genomic_DNA"/>
</dbReference>
<dbReference type="CDD" id="cd00464">
    <property type="entry name" value="SK"/>
    <property type="match status" value="1"/>
</dbReference>
<feature type="binding site" evidence="12">
    <location>
        <begin position="12"/>
        <end position="17"/>
    </location>
    <ligand>
        <name>ATP</name>
        <dbReference type="ChEBI" id="CHEBI:30616"/>
    </ligand>
</feature>
<evidence type="ECO:0000313" key="14">
    <source>
        <dbReference type="Proteomes" id="UP000192536"/>
    </source>
</evidence>
<evidence type="ECO:0000256" key="6">
    <source>
        <dbReference type="ARBA" id="ARBA00022741"/>
    </source>
</evidence>
<evidence type="ECO:0000256" key="12">
    <source>
        <dbReference type="HAMAP-Rule" id="MF_01269"/>
    </source>
</evidence>
<protein>
    <recommendedName>
        <fullName evidence="12">Shikimate kinase 2</fullName>
        <shortName evidence="12">SK 2</shortName>
        <ecNumber evidence="12">2.7.1.71</ecNumber>
    </recommendedName>
</protein>
<keyword evidence="3 12" id="KW-0028">Amino-acid biosynthesis</keyword>
<comment type="subunit">
    <text evidence="12">Monomer.</text>
</comment>
<feature type="binding site" evidence="12">
    <location>
        <position position="79"/>
    </location>
    <ligand>
        <name>substrate</name>
    </ligand>
</feature>
<comment type="function">
    <text evidence="12">Catalyzes the specific phosphorylation of the 3-hydroxyl group of shikimic acid using ATP as a cosubstrate.</text>
</comment>
<dbReference type="HAMAP" id="MF_00109">
    <property type="entry name" value="Shikimate_kinase"/>
    <property type="match status" value="1"/>
</dbReference>
<keyword evidence="4 12" id="KW-0808">Transferase</keyword>
<dbReference type="HAMAP" id="MF_01269">
    <property type="entry name" value="Shikimate_kinase_2"/>
    <property type="match status" value="1"/>
</dbReference>
<sequence length="174" mass="19118">MTQPIFMIGARGAGKTTVGRALAQALGYDFVDTDIYLLQTSQLSVAEIVAREGWSGFRRRESQALQNISAPHTVVATGGGVILSAENRQFMRETGQVIYLRSPASTLAHRLEDSPQEDQRPTLTGRPINEEITQVLNEREALYQQAAHFVLDGTHTPSMVVEDILDALALQLAR</sequence>
<feature type="binding site" evidence="12">
    <location>
        <position position="34"/>
    </location>
    <ligand>
        <name>substrate</name>
    </ligand>
</feature>
<dbReference type="GO" id="GO:0008652">
    <property type="term" value="P:amino acid biosynthetic process"/>
    <property type="evidence" value="ECO:0007669"/>
    <property type="project" value="UniProtKB-KW"/>
</dbReference>
<keyword evidence="5 12" id="KW-0479">Metal-binding</keyword>
<comment type="similarity">
    <text evidence="12">Belongs to the shikimate kinase family. AroL subfamily.</text>
</comment>
<dbReference type="PROSITE" id="PS01128">
    <property type="entry name" value="SHIKIMATE_KINASE"/>
    <property type="match status" value="1"/>
</dbReference>
<evidence type="ECO:0000256" key="3">
    <source>
        <dbReference type="ARBA" id="ARBA00022605"/>
    </source>
</evidence>
<dbReference type="Gene3D" id="3.40.50.300">
    <property type="entry name" value="P-loop containing nucleotide triphosphate hydrolases"/>
    <property type="match status" value="1"/>
</dbReference>
<keyword evidence="6 12" id="KW-0547">Nucleotide-binding</keyword>
<name>A0A1X0WJG4_9GAMM</name>
<keyword evidence="14" id="KW-1185">Reference proteome</keyword>
<keyword evidence="8 12" id="KW-0067">ATP-binding</keyword>
<dbReference type="GO" id="GO:0004765">
    <property type="term" value="F:shikimate kinase activity"/>
    <property type="evidence" value="ECO:0007669"/>
    <property type="project" value="UniProtKB-UniRule"/>
</dbReference>
<evidence type="ECO:0000256" key="11">
    <source>
        <dbReference type="ARBA" id="ARBA00048567"/>
    </source>
</evidence>
<dbReference type="PANTHER" id="PTHR21087:SF21">
    <property type="entry name" value="SHIKIMATE KINASE 2"/>
    <property type="match status" value="1"/>
</dbReference>
<dbReference type="NCBIfam" id="NF002988">
    <property type="entry name" value="PRK03731.1"/>
    <property type="match status" value="1"/>
</dbReference>
<dbReference type="AlphaFoldDB" id="A0A1X0WJG4"/>
<feature type="binding site" evidence="12">
    <location>
        <position position="16"/>
    </location>
    <ligand>
        <name>Mg(2+)</name>
        <dbReference type="ChEBI" id="CHEBI:18420"/>
    </ligand>
</feature>
<dbReference type="PANTHER" id="PTHR21087">
    <property type="entry name" value="SHIKIMATE KINASE"/>
    <property type="match status" value="1"/>
</dbReference>
<keyword evidence="2 12" id="KW-0963">Cytoplasm</keyword>
<dbReference type="Proteomes" id="UP000192536">
    <property type="component" value="Unassembled WGS sequence"/>
</dbReference>
<evidence type="ECO:0000256" key="9">
    <source>
        <dbReference type="ARBA" id="ARBA00022842"/>
    </source>
</evidence>
<dbReference type="Pfam" id="PF01202">
    <property type="entry name" value="SKI"/>
    <property type="match status" value="1"/>
</dbReference>
<comment type="cofactor">
    <cofactor evidence="12">
        <name>Mg(2+)</name>
        <dbReference type="ChEBI" id="CHEBI:18420"/>
    </cofactor>
    <text evidence="12">Binds 1 Mg(2+) ion per subunit.</text>
</comment>
<evidence type="ECO:0000256" key="1">
    <source>
        <dbReference type="ARBA" id="ARBA00004842"/>
    </source>
</evidence>
<evidence type="ECO:0000313" key="13">
    <source>
        <dbReference type="EMBL" id="ORJ26916.1"/>
    </source>
</evidence>
<evidence type="ECO:0000256" key="10">
    <source>
        <dbReference type="ARBA" id="ARBA00023141"/>
    </source>
</evidence>
<dbReference type="SUPFAM" id="SSF52540">
    <property type="entry name" value="P-loop containing nucleoside triphosphate hydrolases"/>
    <property type="match status" value="1"/>
</dbReference>
<evidence type="ECO:0000256" key="7">
    <source>
        <dbReference type="ARBA" id="ARBA00022777"/>
    </source>
</evidence>
<gene>
    <name evidence="12" type="primary">aroL</name>
    <name evidence="13" type="ORF">BS640_04085</name>
</gene>
<comment type="subcellular location">
    <subcellularLocation>
        <location evidence="12">Cytoplasm</location>
    </subcellularLocation>
</comment>
<keyword evidence="7 12" id="KW-0418">Kinase</keyword>
<reference evidence="13 14" key="1">
    <citation type="journal article" date="2017" name="Int. J. Syst. Evol. Microbiol.">
        <title>Rouxiella badensis sp. nov. and Rouxiella silvae sp. nov. isolated from peat bog soil in Germany and emendation of the genus description.</title>
        <authorList>
            <person name="Le Fleche-Mateos A."/>
            <person name="Kugler J.H."/>
            <person name="Hansen S.H."/>
            <person name="Syldatk C."/>
            <person name="Hausmann R."/>
            <person name="Lomprez F."/>
            <person name="Vandenbogaert M."/>
            <person name="Manuguerra J.C."/>
            <person name="Grimont P.A."/>
        </authorList>
    </citation>
    <scope>NUCLEOTIDE SEQUENCE [LARGE SCALE GENOMIC DNA]</scope>
    <source>
        <strain evidence="13 14">DSM 100043</strain>
    </source>
</reference>
<dbReference type="GeneID" id="93567335"/>
<evidence type="ECO:0000256" key="5">
    <source>
        <dbReference type="ARBA" id="ARBA00022723"/>
    </source>
</evidence>
<comment type="caution">
    <text evidence="13">The sequence shown here is derived from an EMBL/GenBank/DDBJ whole genome shotgun (WGS) entry which is preliminary data.</text>
</comment>
<organism evidence="13 14">
    <name type="scientific">Rouxiella badensis</name>
    <dbReference type="NCBI Taxonomy" id="1646377"/>
    <lineage>
        <taxon>Bacteria</taxon>
        <taxon>Pseudomonadati</taxon>
        <taxon>Pseudomonadota</taxon>
        <taxon>Gammaproteobacteria</taxon>
        <taxon>Enterobacterales</taxon>
        <taxon>Yersiniaceae</taxon>
        <taxon>Rouxiella</taxon>
    </lineage>
</organism>
<evidence type="ECO:0000256" key="8">
    <source>
        <dbReference type="ARBA" id="ARBA00022840"/>
    </source>
</evidence>
<dbReference type="GO" id="GO:0005524">
    <property type="term" value="F:ATP binding"/>
    <property type="evidence" value="ECO:0007669"/>
    <property type="project" value="UniProtKB-UniRule"/>
</dbReference>
<keyword evidence="9 12" id="KW-0460">Magnesium</keyword>
<evidence type="ECO:0000256" key="4">
    <source>
        <dbReference type="ARBA" id="ARBA00022679"/>
    </source>
</evidence>
<dbReference type="RefSeq" id="WP_017489860.1">
    <property type="nucleotide sequence ID" value="NZ_CAUQAZ010000003.1"/>
</dbReference>
<dbReference type="InterPro" id="IPR031322">
    <property type="entry name" value="Shikimate/glucono_kinase"/>
</dbReference>
<dbReference type="UniPathway" id="UPA00053">
    <property type="reaction ID" value="UER00088"/>
</dbReference>
<dbReference type="STRING" id="1646377.BS640_04085"/>
<dbReference type="PRINTS" id="PR01100">
    <property type="entry name" value="SHIKIMTKNASE"/>
</dbReference>
<dbReference type="InterPro" id="IPR027544">
    <property type="entry name" value="Shikimate_kinase_2"/>
</dbReference>
<comment type="caution">
    <text evidence="12">Lacks conserved residue(s) required for the propagation of feature annotation.</text>
</comment>
<comment type="domain">
    <text evidence="12">The LID domain closes over the active site upon ATP binding.</text>
</comment>
<comment type="catalytic activity">
    <reaction evidence="11 12">
        <text>shikimate + ATP = 3-phosphoshikimate + ADP + H(+)</text>
        <dbReference type="Rhea" id="RHEA:13121"/>
        <dbReference type="ChEBI" id="CHEBI:15378"/>
        <dbReference type="ChEBI" id="CHEBI:30616"/>
        <dbReference type="ChEBI" id="CHEBI:36208"/>
        <dbReference type="ChEBI" id="CHEBI:145989"/>
        <dbReference type="ChEBI" id="CHEBI:456216"/>
        <dbReference type="EC" id="2.7.1.71"/>
    </reaction>
</comment>
<dbReference type="GO" id="GO:0009073">
    <property type="term" value="P:aromatic amino acid family biosynthetic process"/>
    <property type="evidence" value="ECO:0007669"/>
    <property type="project" value="UniProtKB-KW"/>
</dbReference>
<dbReference type="InterPro" id="IPR027417">
    <property type="entry name" value="P-loop_NTPase"/>
</dbReference>
<evidence type="ECO:0000256" key="2">
    <source>
        <dbReference type="ARBA" id="ARBA00022490"/>
    </source>
</evidence>
<feature type="binding site" evidence="12">
    <location>
        <position position="139"/>
    </location>
    <ligand>
        <name>substrate</name>
    </ligand>
</feature>
<dbReference type="InterPro" id="IPR023000">
    <property type="entry name" value="Shikimate_kinase_CS"/>
</dbReference>
<comment type="pathway">
    <text evidence="1 12">Metabolic intermediate biosynthesis; chorismate biosynthesis; chorismate from D-erythrose 4-phosphate and phosphoenolpyruvate: step 5/7.</text>
</comment>